<protein>
    <recommendedName>
        <fullName evidence="4">BHLH domain-containing protein</fullName>
    </recommendedName>
</protein>
<dbReference type="Gene3D" id="4.10.280.10">
    <property type="entry name" value="Helix-loop-helix DNA-binding domain"/>
    <property type="match status" value="1"/>
</dbReference>
<dbReference type="OrthoDB" id="5778525at2759"/>
<evidence type="ECO:0000256" key="3">
    <source>
        <dbReference type="SAM" id="MobiDB-lite"/>
    </source>
</evidence>
<dbReference type="SMART" id="SM00353">
    <property type="entry name" value="HLH"/>
    <property type="match status" value="1"/>
</dbReference>
<dbReference type="GO" id="GO:0003677">
    <property type="term" value="F:DNA binding"/>
    <property type="evidence" value="ECO:0007669"/>
    <property type="project" value="UniProtKB-KW"/>
</dbReference>
<evidence type="ECO:0000256" key="1">
    <source>
        <dbReference type="ARBA" id="ARBA00023125"/>
    </source>
</evidence>
<feature type="domain" description="BHLH" evidence="4">
    <location>
        <begin position="72"/>
        <end position="123"/>
    </location>
</feature>
<reference evidence="5 6" key="1">
    <citation type="journal article" date="2018" name="G3 (Bethesda)">
        <title>Phylogenetic and Phylogenomic Definition of Rhizopus Species.</title>
        <authorList>
            <person name="Gryganskyi A.P."/>
            <person name="Golan J."/>
            <person name="Dolatabadi S."/>
            <person name="Mondo S."/>
            <person name="Robb S."/>
            <person name="Idnurm A."/>
            <person name="Muszewska A."/>
            <person name="Steczkiewicz K."/>
            <person name="Masonjones S."/>
            <person name="Liao H.L."/>
            <person name="Gajdeczka M.T."/>
            <person name="Anike F."/>
            <person name="Vuek A."/>
            <person name="Anishchenko I.M."/>
            <person name="Voigt K."/>
            <person name="de Hoog G.S."/>
            <person name="Smith M.E."/>
            <person name="Heitman J."/>
            <person name="Vilgalys R."/>
            <person name="Stajich J.E."/>
        </authorList>
    </citation>
    <scope>NUCLEOTIDE SEQUENCE [LARGE SCALE GENOMIC DNA]</scope>
    <source>
        <strain evidence="5 6">LSU 92-RS-03</strain>
    </source>
</reference>
<sequence length="163" mass="18935">MTQDNNFYFDCTNSQYNNNYLLFNDIVYQQDLSQPPLALDNDPSSCQSSPSTLYEPTIPKKQGKKKTINSELKRQVHIQSEQKRRAQIKDGFDELRNELPSCINKKMSKVALLHKTVQHIQHLKSTQVTILAEMERLAKENDSLRKFKDSTLQSQALEKMYPL</sequence>
<feature type="region of interest" description="Disordered" evidence="3">
    <location>
        <begin position="37"/>
        <end position="85"/>
    </location>
</feature>
<dbReference type="GO" id="GO:0045944">
    <property type="term" value="P:positive regulation of transcription by RNA polymerase II"/>
    <property type="evidence" value="ECO:0007669"/>
    <property type="project" value="TreeGrafter"/>
</dbReference>
<organism evidence="5 6">
    <name type="scientific">Rhizopus stolonifer</name>
    <name type="common">Rhizopus nigricans</name>
    <dbReference type="NCBI Taxonomy" id="4846"/>
    <lineage>
        <taxon>Eukaryota</taxon>
        <taxon>Fungi</taxon>
        <taxon>Fungi incertae sedis</taxon>
        <taxon>Mucoromycota</taxon>
        <taxon>Mucoromycotina</taxon>
        <taxon>Mucoromycetes</taxon>
        <taxon>Mucorales</taxon>
        <taxon>Mucorineae</taxon>
        <taxon>Rhizopodaceae</taxon>
        <taxon>Rhizopus</taxon>
    </lineage>
</organism>
<comment type="caution">
    <text evidence="5">The sequence shown here is derived from an EMBL/GenBank/DDBJ whole genome shotgun (WGS) entry which is preliminary data.</text>
</comment>
<evidence type="ECO:0000313" key="5">
    <source>
        <dbReference type="EMBL" id="RCI03823.1"/>
    </source>
</evidence>
<feature type="compositionally biased region" description="Polar residues" evidence="3">
    <location>
        <begin position="42"/>
        <end position="54"/>
    </location>
</feature>
<evidence type="ECO:0000256" key="2">
    <source>
        <dbReference type="ARBA" id="ARBA00023242"/>
    </source>
</evidence>
<proteinExistence type="predicted"/>
<dbReference type="PANTHER" id="PTHR10328:SF12">
    <property type="entry name" value="CARBOHYDRATE-RESPONSIVE ELEMENT-BINDING PROTEIN"/>
    <property type="match status" value="1"/>
</dbReference>
<dbReference type="AlphaFoldDB" id="A0A367KNP4"/>
<keyword evidence="1" id="KW-0238">DNA-binding</keyword>
<dbReference type="GO" id="GO:0046983">
    <property type="term" value="F:protein dimerization activity"/>
    <property type="evidence" value="ECO:0007669"/>
    <property type="project" value="InterPro"/>
</dbReference>
<evidence type="ECO:0000313" key="6">
    <source>
        <dbReference type="Proteomes" id="UP000253551"/>
    </source>
</evidence>
<dbReference type="CDD" id="cd11405">
    <property type="entry name" value="bHLHzip_MLXIP_like"/>
    <property type="match status" value="1"/>
</dbReference>
<dbReference type="SUPFAM" id="SSF47459">
    <property type="entry name" value="HLH, helix-loop-helix DNA-binding domain"/>
    <property type="match status" value="1"/>
</dbReference>
<dbReference type="InterPro" id="IPR036638">
    <property type="entry name" value="HLH_DNA-bd_sf"/>
</dbReference>
<dbReference type="PANTHER" id="PTHR10328">
    <property type="entry name" value="PROTEIN MAX MYC-ASSOCIATED FACTOR X"/>
    <property type="match status" value="1"/>
</dbReference>
<dbReference type="EMBL" id="PJQM01000884">
    <property type="protein sequence ID" value="RCI03823.1"/>
    <property type="molecule type" value="Genomic_DNA"/>
</dbReference>
<dbReference type="GO" id="GO:0090575">
    <property type="term" value="C:RNA polymerase II transcription regulator complex"/>
    <property type="evidence" value="ECO:0007669"/>
    <property type="project" value="TreeGrafter"/>
</dbReference>
<keyword evidence="6" id="KW-1185">Reference proteome</keyword>
<dbReference type="PROSITE" id="PS50888">
    <property type="entry name" value="BHLH"/>
    <property type="match status" value="1"/>
</dbReference>
<dbReference type="Pfam" id="PF00010">
    <property type="entry name" value="HLH"/>
    <property type="match status" value="1"/>
</dbReference>
<dbReference type="GO" id="GO:0003700">
    <property type="term" value="F:DNA-binding transcription factor activity"/>
    <property type="evidence" value="ECO:0007669"/>
    <property type="project" value="TreeGrafter"/>
</dbReference>
<accession>A0A367KNP4</accession>
<gene>
    <name evidence="5" type="ORF">CU098_007726</name>
</gene>
<evidence type="ECO:0000259" key="4">
    <source>
        <dbReference type="PROSITE" id="PS50888"/>
    </source>
</evidence>
<dbReference type="InterPro" id="IPR011598">
    <property type="entry name" value="bHLH_dom"/>
</dbReference>
<keyword evidence="2" id="KW-0539">Nucleus</keyword>
<name>A0A367KNP4_RHIST</name>
<dbReference type="STRING" id="4846.A0A367KNP4"/>
<dbReference type="Proteomes" id="UP000253551">
    <property type="component" value="Unassembled WGS sequence"/>
</dbReference>